<proteinExistence type="predicted"/>
<organism evidence="1 2">
    <name type="scientific">Rhizobium laguerreae</name>
    <dbReference type="NCBI Taxonomy" id="1076926"/>
    <lineage>
        <taxon>Bacteria</taxon>
        <taxon>Pseudomonadati</taxon>
        <taxon>Pseudomonadota</taxon>
        <taxon>Alphaproteobacteria</taxon>
        <taxon>Hyphomicrobiales</taxon>
        <taxon>Rhizobiaceae</taxon>
        <taxon>Rhizobium/Agrobacterium group</taxon>
        <taxon>Rhizobium</taxon>
    </lineage>
</organism>
<evidence type="ECO:0000313" key="2">
    <source>
        <dbReference type="Proteomes" id="UP000542811"/>
    </source>
</evidence>
<gene>
    <name evidence="1" type="ORF">FHS25_001917</name>
</gene>
<comment type="caution">
    <text evidence="1">The sequence shown here is derived from an EMBL/GenBank/DDBJ whole genome shotgun (WGS) entry which is preliminary data.</text>
</comment>
<accession>A0ABR6G5B9</accession>
<dbReference type="Proteomes" id="UP000542811">
    <property type="component" value="Unassembled WGS sequence"/>
</dbReference>
<reference evidence="1 2" key="1">
    <citation type="submission" date="2020-08" db="EMBL/GenBank/DDBJ databases">
        <title>Genomic Encyclopedia of Type Strains, Phase III (KMG-III): the genomes of soil and plant-associated and newly described type strains.</title>
        <authorList>
            <person name="Whitman W."/>
        </authorList>
    </citation>
    <scope>NUCLEOTIDE SEQUENCE [LARGE SCALE GENOMIC DNA]</scope>
    <source>
        <strain evidence="1 2">CECT 8280</strain>
    </source>
</reference>
<dbReference type="EMBL" id="JACHXX010000002">
    <property type="protein sequence ID" value="MBB3161468.1"/>
    <property type="molecule type" value="Genomic_DNA"/>
</dbReference>
<protein>
    <submittedName>
        <fullName evidence="1">Uncharacterized protein</fullName>
    </submittedName>
</protein>
<evidence type="ECO:0000313" key="1">
    <source>
        <dbReference type="EMBL" id="MBB3161468.1"/>
    </source>
</evidence>
<keyword evidence="2" id="KW-1185">Reference proteome</keyword>
<name>A0ABR6G5B9_9HYPH</name>
<sequence length="34" mass="4031">MGIEYALIMHVLAERYCGAEPKSMRPRFLQYVEK</sequence>